<dbReference type="AlphaFoldDB" id="A0A6B0BAQ0"/>
<dbReference type="Proteomes" id="UP000433366">
    <property type="component" value="Unassembled WGS sequence"/>
</dbReference>
<evidence type="ECO:0000313" key="2">
    <source>
        <dbReference type="EMBL" id="MVL46048.1"/>
    </source>
</evidence>
<dbReference type="SUPFAM" id="SSF53187">
    <property type="entry name" value="Zn-dependent exopeptidases"/>
    <property type="match status" value="1"/>
</dbReference>
<dbReference type="EMBL" id="WPVZ01000595">
    <property type="protein sequence ID" value="MVL46048.1"/>
    <property type="molecule type" value="Genomic_DNA"/>
</dbReference>
<reference evidence="3 4" key="1">
    <citation type="submission" date="2019-11" db="EMBL/GenBank/DDBJ databases">
        <title>Implementation of targeted gown and glove precautions to prevent Staphylococcus aureus acquisition in community-based nursing homes.</title>
        <authorList>
            <person name="Stine O.C."/>
        </authorList>
    </citation>
    <scope>NUCLEOTIDE SEQUENCE [LARGE SCALE GENOMIC DNA]</scope>
    <source>
        <strain evidence="2 4">S_2023.LVRQ.AN</strain>
        <strain evidence="1 3">S_4031.LGMP.AI</strain>
    </source>
</reference>
<organism evidence="1 3">
    <name type="scientific">Staphylococcus aureus</name>
    <dbReference type="NCBI Taxonomy" id="1280"/>
    <lineage>
        <taxon>Bacteria</taxon>
        <taxon>Bacillati</taxon>
        <taxon>Bacillota</taxon>
        <taxon>Bacilli</taxon>
        <taxon>Bacillales</taxon>
        <taxon>Staphylococcaceae</taxon>
        <taxon>Staphylococcus</taxon>
    </lineage>
</organism>
<accession>A0A6B0BAQ0</accession>
<evidence type="ECO:0000313" key="4">
    <source>
        <dbReference type="Proteomes" id="UP000434412"/>
    </source>
</evidence>
<dbReference type="EMBL" id="WPRH01000861">
    <property type="protein sequence ID" value="MVI57344.1"/>
    <property type="molecule type" value="Genomic_DNA"/>
</dbReference>
<feature type="non-terminal residue" evidence="1">
    <location>
        <position position="1"/>
    </location>
</feature>
<comment type="caution">
    <text evidence="1">The sequence shown here is derived from an EMBL/GenBank/DDBJ whole genome shotgun (WGS) entry which is preliminary data.</text>
</comment>
<dbReference type="Proteomes" id="UP000434412">
    <property type="component" value="Unassembled WGS sequence"/>
</dbReference>
<proteinExistence type="predicted"/>
<evidence type="ECO:0000313" key="1">
    <source>
        <dbReference type="EMBL" id="MVI57344.1"/>
    </source>
</evidence>
<gene>
    <name evidence="1" type="ORF">GO793_16000</name>
    <name evidence="2" type="ORF">GO941_11185</name>
</gene>
<dbReference type="Gene3D" id="3.40.630.10">
    <property type="entry name" value="Zn peptidases"/>
    <property type="match status" value="1"/>
</dbReference>
<protein>
    <submittedName>
        <fullName evidence="1">Peptidase M28</fullName>
    </submittedName>
</protein>
<sequence>MTIGVTLRYMHSNVSVLNVDDYENSIRLVTEIVRSLNDESYKNIMW</sequence>
<evidence type="ECO:0000313" key="3">
    <source>
        <dbReference type="Proteomes" id="UP000433366"/>
    </source>
</evidence>
<name>A0A6B0BAQ0_STAAU</name>